<dbReference type="SUPFAM" id="SSF64268">
    <property type="entry name" value="PX domain"/>
    <property type="match status" value="1"/>
</dbReference>
<keyword evidence="4" id="KW-1185">Reference proteome</keyword>
<protein>
    <submittedName>
        <fullName evidence="3">Aste57867_11301 protein</fullName>
    </submittedName>
</protein>
<evidence type="ECO:0000313" key="3">
    <source>
        <dbReference type="EMBL" id="VFT88163.1"/>
    </source>
</evidence>
<evidence type="ECO:0000313" key="4">
    <source>
        <dbReference type="Proteomes" id="UP000332933"/>
    </source>
</evidence>
<sequence length="137" mass="15163">MGCTQSSAVQRYSFVLCASRQTDCGCSIEGYLITDSSVDEHGVVFYHIDMNGVVVKKRFRDFKSFHKSLVRAGADVPPLPSAGVASFVHPHRATMVQERCIRFQRLLNAAPQEYVNQFLGVWSLRPVAPPSTTTPTS</sequence>
<dbReference type="AlphaFoldDB" id="A0A485KT23"/>
<dbReference type="OrthoDB" id="10254720at2759"/>
<evidence type="ECO:0000313" key="2">
    <source>
        <dbReference type="EMBL" id="KAF0698053.1"/>
    </source>
</evidence>
<proteinExistence type="predicted"/>
<dbReference type="Proteomes" id="UP000332933">
    <property type="component" value="Unassembled WGS sequence"/>
</dbReference>
<dbReference type="InterPro" id="IPR036871">
    <property type="entry name" value="PX_dom_sf"/>
</dbReference>
<organism evidence="3 4">
    <name type="scientific">Aphanomyces stellatus</name>
    <dbReference type="NCBI Taxonomy" id="120398"/>
    <lineage>
        <taxon>Eukaryota</taxon>
        <taxon>Sar</taxon>
        <taxon>Stramenopiles</taxon>
        <taxon>Oomycota</taxon>
        <taxon>Saprolegniomycetes</taxon>
        <taxon>Saprolegniales</taxon>
        <taxon>Verrucalvaceae</taxon>
        <taxon>Aphanomyces</taxon>
    </lineage>
</organism>
<dbReference type="Gene3D" id="3.30.1520.10">
    <property type="entry name" value="Phox-like domain"/>
    <property type="match status" value="1"/>
</dbReference>
<dbReference type="GO" id="GO:0035091">
    <property type="term" value="F:phosphatidylinositol binding"/>
    <property type="evidence" value="ECO:0007669"/>
    <property type="project" value="InterPro"/>
</dbReference>
<reference evidence="2" key="2">
    <citation type="submission" date="2019-06" db="EMBL/GenBank/DDBJ databases">
        <title>Genomics analysis of Aphanomyces spp. identifies a new class of oomycete effector associated with host adaptation.</title>
        <authorList>
            <person name="Gaulin E."/>
        </authorList>
    </citation>
    <scope>NUCLEOTIDE SEQUENCE</scope>
    <source>
        <strain evidence="2">CBS 578.67</strain>
    </source>
</reference>
<evidence type="ECO:0000259" key="1">
    <source>
        <dbReference type="Pfam" id="PF00787"/>
    </source>
</evidence>
<accession>A0A485KT23</accession>
<feature type="domain" description="PX" evidence="1">
    <location>
        <begin position="54"/>
        <end position="109"/>
    </location>
</feature>
<dbReference type="InterPro" id="IPR001683">
    <property type="entry name" value="PX_dom"/>
</dbReference>
<dbReference type="Pfam" id="PF00787">
    <property type="entry name" value="PX"/>
    <property type="match status" value="1"/>
</dbReference>
<dbReference type="EMBL" id="CAADRA010005291">
    <property type="protein sequence ID" value="VFT88163.1"/>
    <property type="molecule type" value="Genomic_DNA"/>
</dbReference>
<dbReference type="CDD" id="cd06093">
    <property type="entry name" value="PX_domain"/>
    <property type="match status" value="1"/>
</dbReference>
<dbReference type="EMBL" id="VJMH01005270">
    <property type="protein sequence ID" value="KAF0698053.1"/>
    <property type="molecule type" value="Genomic_DNA"/>
</dbReference>
<name>A0A485KT23_9STRA</name>
<reference evidence="3 4" key="1">
    <citation type="submission" date="2019-03" db="EMBL/GenBank/DDBJ databases">
        <authorList>
            <person name="Gaulin E."/>
            <person name="Dumas B."/>
        </authorList>
    </citation>
    <scope>NUCLEOTIDE SEQUENCE [LARGE SCALE GENOMIC DNA]</scope>
    <source>
        <strain evidence="3">CBS 568.67</strain>
    </source>
</reference>
<gene>
    <name evidence="3" type="primary">Aste57867_11301</name>
    <name evidence="2" type="ORF">As57867_011259</name>
    <name evidence="3" type="ORF">ASTE57867_11301</name>
</gene>